<name>A0A0D2P1M9_HYPSF</name>
<feature type="non-terminal residue" evidence="3">
    <location>
        <position position="125"/>
    </location>
</feature>
<dbReference type="Proteomes" id="UP000054270">
    <property type="component" value="Unassembled WGS sequence"/>
</dbReference>
<keyword evidence="4" id="KW-1185">Reference proteome</keyword>
<organism evidence="3 4">
    <name type="scientific">Hypholoma sublateritium (strain FD-334 SS-4)</name>
    <dbReference type="NCBI Taxonomy" id="945553"/>
    <lineage>
        <taxon>Eukaryota</taxon>
        <taxon>Fungi</taxon>
        <taxon>Dikarya</taxon>
        <taxon>Basidiomycota</taxon>
        <taxon>Agaricomycotina</taxon>
        <taxon>Agaricomycetes</taxon>
        <taxon>Agaricomycetidae</taxon>
        <taxon>Agaricales</taxon>
        <taxon>Agaricineae</taxon>
        <taxon>Strophariaceae</taxon>
        <taxon>Hypholoma</taxon>
    </lineage>
</organism>
<dbReference type="SUPFAM" id="SSF52540">
    <property type="entry name" value="P-loop containing nucleoside triphosphate hydrolases"/>
    <property type="match status" value="1"/>
</dbReference>
<dbReference type="Pfam" id="PF24883">
    <property type="entry name" value="NPHP3_N"/>
    <property type="match status" value="1"/>
</dbReference>
<evidence type="ECO:0000256" key="1">
    <source>
        <dbReference type="ARBA" id="ARBA00022737"/>
    </source>
</evidence>
<feature type="domain" description="Nephrocystin 3-like N-terminal" evidence="2">
    <location>
        <begin position="36"/>
        <end position="118"/>
    </location>
</feature>
<evidence type="ECO:0000313" key="4">
    <source>
        <dbReference type="Proteomes" id="UP000054270"/>
    </source>
</evidence>
<dbReference type="STRING" id="945553.A0A0D2P1M9"/>
<evidence type="ECO:0000313" key="3">
    <source>
        <dbReference type="EMBL" id="KJA14535.1"/>
    </source>
</evidence>
<protein>
    <recommendedName>
        <fullName evidence="2">Nephrocystin 3-like N-terminal domain-containing protein</fullName>
    </recommendedName>
</protein>
<evidence type="ECO:0000259" key="2">
    <source>
        <dbReference type="Pfam" id="PF24883"/>
    </source>
</evidence>
<keyword evidence="1" id="KW-0677">Repeat</keyword>
<dbReference type="InterPro" id="IPR027417">
    <property type="entry name" value="P-loop_NTPase"/>
</dbReference>
<sequence length="125" mass="13854">QARVATSAFHNSGQRLDPPCCHEDTRQAVLQEIFEWIVWDTTRKTWIAWLNGAAGGGKSAICQSVAELCIARGILVASFFFFRTDPTRNTILHLVATLAYQLVLLVPDIKDLIVGAIESNPLIFN</sequence>
<dbReference type="OMA" id="CCHEDTR"/>
<reference evidence="4" key="1">
    <citation type="submission" date="2014-04" db="EMBL/GenBank/DDBJ databases">
        <title>Evolutionary Origins and Diversification of the Mycorrhizal Mutualists.</title>
        <authorList>
            <consortium name="DOE Joint Genome Institute"/>
            <consortium name="Mycorrhizal Genomics Consortium"/>
            <person name="Kohler A."/>
            <person name="Kuo A."/>
            <person name="Nagy L.G."/>
            <person name="Floudas D."/>
            <person name="Copeland A."/>
            <person name="Barry K.W."/>
            <person name="Cichocki N."/>
            <person name="Veneault-Fourrey C."/>
            <person name="LaButti K."/>
            <person name="Lindquist E.A."/>
            <person name="Lipzen A."/>
            <person name="Lundell T."/>
            <person name="Morin E."/>
            <person name="Murat C."/>
            <person name="Riley R."/>
            <person name="Ohm R."/>
            <person name="Sun H."/>
            <person name="Tunlid A."/>
            <person name="Henrissat B."/>
            <person name="Grigoriev I.V."/>
            <person name="Hibbett D.S."/>
            <person name="Martin F."/>
        </authorList>
    </citation>
    <scope>NUCLEOTIDE SEQUENCE [LARGE SCALE GENOMIC DNA]</scope>
    <source>
        <strain evidence="4">FD-334 SS-4</strain>
    </source>
</reference>
<dbReference type="InterPro" id="IPR056884">
    <property type="entry name" value="NPHP3-like_N"/>
</dbReference>
<dbReference type="EMBL" id="KN817675">
    <property type="protein sequence ID" value="KJA14535.1"/>
    <property type="molecule type" value="Genomic_DNA"/>
</dbReference>
<gene>
    <name evidence="3" type="ORF">HYPSUDRAFT_100180</name>
</gene>
<feature type="non-terminal residue" evidence="3">
    <location>
        <position position="1"/>
    </location>
</feature>
<dbReference type="OrthoDB" id="5106486at2759"/>
<dbReference type="AlphaFoldDB" id="A0A0D2P1M9"/>
<accession>A0A0D2P1M9</accession>
<proteinExistence type="predicted"/>